<dbReference type="PANTHER" id="PTHR38040:SF1">
    <property type="entry name" value="UBIQUINONE BIOSYNTHESIS ACCESSORY FACTOR UBIK"/>
    <property type="match status" value="1"/>
</dbReference>
<feature type="coiled-coil region" evidence="1">
    <location>
        <begin position="50"/>
        <end position="87"/>
    </location>
</feature>
<comment type="caution">
    <text evidence="2">The sequence shown here is derived from an EMBL/GenBank/DDBJ whole genome shotgun (WGS) entry which is preliminary data.</text>
</comment>
<keyword evidence="1" id="KW-0175">Coiled coil</keyword>
<organism evidence="2 3">
    <name type="scientific">Nitrincola tapanii</name>
    <dbReference type="NCBI Taxonomy" id="1708751"/>
    <lineage>
        <taxon>Bacteria</taxon>
        <taxon>Pseudomonadati</taxon>
        <taxon>Pseudomonadota</taxon>
        <taxon>Gammaproteobacteria</taxon>
        <taxon>Oceanospirillales</taxon>
        <taxon>Oceanospirillaceae</taxon>
        <taxon>Nitrincola</taxon>
    </lineage>
</organism>
<keyword evidence="3" id="KW-1185">Reference proteome</keyword>
<evidence type="ECO:0000256" key="1">
    <source>
        <dbReference type="HAMAP-Rule" id="MF_02216"/>
    </source>
</evidence>
<dbReference type="UniPathway" id="UPA00232"/>
<comment type="subcellular location">
    <subcellularLocation>
        <location evidence="1">Cytoplasm</location>
    </subcellularLocation>
</comment>
<keyword evidence="1" id="KW-0831">Ubiquinone biosynthesis</keyword>
<protein>
    <recommendedName>
        <fullName evidence="1">Ubiquinone biosynthesis accessory factor UbiK</fullName>
    </recommendedName>
</protein>
<dbReference type="HAMAP" id="MF_02216">
    <property type="entry name" value="UbiK"/>
    <property type="match status" value="1"/>
</dbReference>
<evidence type="ECO:0000313" key="2">
    <source>
        <dbReference type="EMBL" id="KAA0874466.1"/>
    </source>
</evidence>
<dbReference type="InterPro" id="IPR007475">
    <property type="entry name" value="UbiK"/>
</dbReference>
<comment type="similarity">
    <text evidence="1">Belongs to the UbiK family.</text>
</comment>
<dbReference type="PANTHER" id="PTHR38040">
    <property type="entry name" value="UBIQUINONE BIOSYNTHESIS ACCESSORY FACTOR UBIK"/>
    <property type="match status" value="1"/>
</dbReference>
<accession>A0A5A9W165</accession>
<dbReference type="Proteomes" id="UP000325302">
    <property type="component" value="Unassembled WGS sequence"/>
</dbReference>
<dbReference type="EMBL" id="SMRS01000006">
    <property type="protein sequence ID" value="KAA0874466.1"/>
    <property type="molecule type" value="Genomic_DNA"/>
</dbReference>
<evidence type="ECO:0000313" key="3">
    <source>
        <dbReference type="Proteomes" id="UP000325302"/>
    </source>
</evidence>
<dbReference type="GO" id="GO:0006744">
    <property type="term" value="P:ubiquinone biosynthetic process"/>
    <property type="evidence" value="ECO:0007669"/>
    <property type="project" value="UniProtKB-UniRule"/>
</dbReference>
<dbReference type="RefSeq" id="WP_149391198.1">
    <property type="nucleotide sequence ID" value="NZ_SMRS01000006.1"/>
</dbReference>
<gene>
    <name evidence="1" type="primary">ubiK</name>
    <name evidence="2" type="ORF">E1H14_09360</name>
</gene>
<dbReference type="Pfam" id="PF04380">
    <property type="entry name" value="BMFP"/>
    <property type="match status" value="1"/>
</dbReference>
<comment type="pathway">
    <text evidence="1">Cofactor biosynthesis; ubiquinone biosynthesis.</text>
</comment>
<dbReference type="OrthoDB" id="5297354at2"/>
<keyword evidence="1" id="KW-0963">Cytoplasm</keyword>
<name>A0A5A9W165_9GAMM</name>
<sequence length="93" mass="10547">MIPHKLAEGLSQQFNQLLSKAPELPGQKALQHQVQALLQQTFDRLDLVTREEFEAQKAVLLRTREKLEALEETVAQLEAELQVERSAQEPASD</sequence>
<proteinExistence type="inferred from homology"/>
<dbReference type="GO" id="GO:0005829">
    <property type="term" value="C:cytosol"/>
    <property type="evidence" value="ECO:0007669"/>
    <property type="project" value="TreeGrafter"/>
</dbReference>
<dbReference type="AlphaFoldDB" id="A0A5A9W165"/>
<reference evidence="2 3" key="1">
    <citation type="submission" date="2019-03" db="EMBL/GenBank/DDBJ databases">
        <title>Nitrincola sp. nov. isolated from an Indian soda lake.</title>
        <authorList>
            <person name="Joshi A."/>
            <person name="Thite S.V."/>
            <person name="Joseph N."/>
            <person name="Dhotre D."/>
            <person name="Moorthy M."/>
            <person name="Shouche Y.S."/>
        </authorList>
    </citation>
    <scope>NUCLEOTIDE SEQUENCE [LARGE SCALE GENOMIC DNA]</scope>
    <source>
        <strain evidence="2 3">MEB193</strain>
    </source>
</reference>
<comment type="function">
    <text evidence="1">Required for efficient ubiquinone (coenzyme Q) biosynthesis. UbiK is probably an accessory factor of Ubi enzymes and facilitates ubiquinone biosynthesis by acting as an assembly factor, a targeting factor, or both.</text>
</comment>